<dbReference type="AlphaFoldDB" id="A0A0F9UCJ3"/>
<accession>A0A0F9UCJ3</accession>
<gene>
    <name evidence="1" type="ORF">LCGC14_0623740</name>
</gene>
<organism evidence="1">
    <name type="scientific">marine sediment metagenome</name>
    <dbReference type="NCBI Taxonomy" id="412755"/>
    <lineage>
        <taxon>unclassified sequences</taxon>
        <taxon>metagenomes</taxon>
        <taxon>ecological metagenomes</taxon>
    </lineage>
</organism>
<evidence type="ECO:0000313" key="1">
    <source>
        <dbReference type="EMBL" id="KKN51318.1"/>
    </source>
</evidence>
<sequence>MVKTEPRKEKTEAAEFYLFGSEGGLGKNAREILRRKKLHMEKTLEDGAVFC</sequence>
<name>A0A0F9UCJ3_9ZZZZ</name>
<dbReference type="EMBL" id="LAZR01001068">
    <property type="protein sequence ID" value="KKN51318.1"/>
    <property type="molecule type" value="Genomic_DNA"/>
</dbReference>
<protein>
    <submittedName>
        <fullName evidence="1">Uncharacterized protein</fullName>
    </submittedName>
</protein>
<proteinExistence type="predicted"/>
<comment type="caution">
    <text evidence="1">The sequence shown here is derived from an EMBL/GenBank/DDBJ whole genome shotgun (WGS) entry which is preliminary data.</text>
</comment>
<reference evidence="1" key="1">
    <citation type="journal article" date="2015" name="Nature">
        <title>Complex archaea that bridge the gap between prokaryotes and eukaryotes.</title>
        <authorList>
            <person name="Spang A."/>
            <person name="Saw J.H."/>
            <person name="Jorgensen S.L."/>
            <person name="Zaremba-Niedzwiedzka K."/>
            <person name="Martijn J."/>
            <person name="Lind A.E."/>
            <person name="van Eijk R."/>
            <person name="Schleper C."/>
            <person name="Guy L."/>
            <person name="Ettema T.J."/>
        </authorList>
    </citation>
    <scope>NUCLEOTIDE SEQUENCE</scope>
</reference>